<dbReference type="GO" id="GO:0008146">
    <property type="term" value="F:sulfotransferase activity"/>
    <property type="evidence" value="ECO:0007669"/>
    <property type="project" value="InterPro"/>
</dbReference>
<keyword evidence="9" id="KW-0735">Signal-anchor</keyword>
<keyword evidence="5" id="KW-1133">Transmembrane helix</keyword>
<dbReference type="GO" id="GO:0000139">
    <property type="term" value="C:Golgi membrane"/>
    <property type="evidence" value="ECO:0007669"/>
    <property type="project" value="UniProtKB-SubCell"/>
</dbReference>
<evidence type="ECO:0000256" key="1">
    <source>
        <dbReference type="ARBA" id="ARBA00004323"/>
    </source>
</evidence>
<dbReference type="STRING" id="6832.A0A553NCV2"/>
<keyword evidence="9" id="KW-0119">Carbohydrate metabolism</keyword>
<evidence type="ECO:0000313" key="11">
    <source>
        <dbReference type="Proteomes" id="UP000318571"/>
    </source>
</evidence>
<keyword evidence="6 9" id="KW-0333">Golgi apparatus</keyword>
<keyword evidence="8 9" id="KW-0325">Glycoprotein</keyword>
<organism evidence="10 11">
    <name type="scientific">Tigriopus californicus</name>
    <name type="common">Marine copepod</name>
    <dbReference type="NCBI Taxonomy" id="6832"/>
    <lineage>
        <taxon>Eukaryota</taxon>
        <taxon>Metazoa</taxon>
        <taxon>Ecdysozoa</taxon>
        <taxon>Arthropoda</taxon>
        <taxon>Crustacea</taxon>
        <taxon>Multicrustacea</taxon>
        <taxon>Hexanauplia</taxon>
        <taxon>Copepoda</taxon>
        <taxon>Harpacticoida</taxon>
        <taxon>Harpacticidae</taxon>
        <taxon>Tigriopus</taxon>
    </lineage>
</organism>
<evidence type="ECO:0000256" key="5">
    <source>
        <dbReference type="ARBA" id="ARBA00022989"/>
    </source>
</evidence>
<keyword evidence="3 9" id="KW-0808">Transferase</keyword>
<comment type="subcellular location">
    <subcellularLocation>
        <location evidence="1 9">Golgi apparatus membrane</location>
        <topology evidence="1 9">Single-pass type II membrane protein</topology>
    </subcellularLocation>
</comment>
<feature type="non-terminal residue" evidence="10">
    <location>
        <position position="1"/>
    </location>
</feature>
<sequence>RVQNTHIKPNSAVVQLQRIKHLNQECLQYKDEIQAHDMRPKYHLFLMEPQTGLTYCHVPKVASSFWYSIFSKMFHGVPKKLDLTNLHSTMLDLSKGVEELPESAFKMIFVRHPIKRLVSAYVEKFVDVPDKHFVASVQKFMQKQKAAGTTNSGRPNKEITFPIFVKLDFVGHLETLNDDAELLIELFPALKDFVPTKTNRVKDKTEHNASLRDDKDRTRNYLAQLDPDTRKELLQIFSVDCRLFGYDCYEFGS</sequence>
<reference evidence="10 11" key="1">
    <citation type="journal article" date="2018" name="Nat. Ecol. Evol.">
        <title>Genomic signatures of mitonuclear coevolution across populations of Tigriopus californicus.</title>
        <authorList>
            <person name="Barreto F.S."/>
            <person name="Watson E.T."/>
            <person name="Lima T.G."/>
            <person name="Willett C.S."/>
            <person name="Edmands S."/>
            <person name="Li W."/>
            <person name="Burton R.S."/>
        </authorList>
    </citation>
    <scope>NUCLEOTIDE SEQUENCE [LARGE SCALE GENOMIC DNA]</scope>
    <source>
        <strain evidence="10 11">San Diego</strain>
    </source>
</reference>
<keyword evidence="7" id="KW-0472">Membrane</keyword>
<dbReference type="GO" id="GO:0016051">
    <property type="term" value="P:carbohydrate biosynthetic process"/>
    <property type="evidence" value="ECO:0007669"/>
    <property type="project" value="InterPro"/>
</dbReference>
<dbReference type="AlphaFoldDB" id="A0A553NCV2"/>
<evidence type="ECO:0000256" key="8">
    <source>
        <dbReference type="ARBA" id="ARBA00023180"/>
    </source>
</evidence>
<keyword evidence="11" id="KW-1185">Reference proteome</keyword>
<dbReference type="EMBL" id="VCGU01000458">
    <property type="protein sequence ID" value="TRY63283.1"/>
    <property type="molecule type" value="Genomic_DNA"/>
</dbReference>
<keyword evidence="4" id="KW-0812">Transmembrane</keyword>
<dbReference type="EC" id="2.8.2.-" evidence="9"/>
<evidence type="ECO:0000256" key="6">
    <source>
        <dbReference type="ARBA" id="ARBA00023034"/>
    </source>
</evidence>
<protein>
    <recommendedName>
        <fullName evidence="9">Carbohydrate sulfotransferase</fullName>
        <ecNumber evidence="9">2.8.2.-</ecNumber>
    </recommendedName>
</protein>
<dbReference type="InterPro" id="IPR005331">
    <property type="entry name" value="Sulfotransferase"/>
</dbReference>
<dbReference type="InterPro" id="IPR018011">
    <property type="entry name" value="Carb_sulfotrans_8-10"/>
</dbReference>
<name>A0A553NCV2_TIGCA</name>
<dbReference type="Proteomes" id="UP000318571">
    <property type="component" value="Chromosome 10"/>
</dbReference>
<comment type="similarity">
    <text evidence="2 9">Belongs to the sulfotransferase 2 family.</text>
</comment>
<dbReference type="PANTHER" id="PTHR12137:SF54">
    <property type="entry name" value="CARBOHYDRATE SULFOTRANSFERASE"/>
    <property type="match status" value="1"/>
</dbReference>
<evidence type="ECO:0000256" key="9">
    <source>
        <dbReference type="RuleBase" id="RU364020"/>
    </source>
</evidence>
<evidence type="ECO:0000313" key="10">
    <source>
        <dbReference type="EMBL" id="TRY63283.1"/>
    </source>
</evidence>
<evidence type="ECO:0000256" key="3">
    <source>
        <dbReference type="ARBA" id="ARBA00022679"/>
    </source>
</evidence>
<gene>
    <name evidence="10" type="ORF">TCAL_07967</name>
</gene>
<proteinExistence type="inferred from homology"/>
<comment type="caution">
    <text evidence="10">The sequence shown here is derived from an EMBL/GenBank/DDBJ whole genome shotgun (WGS) entry which is preliminary data.</text>
</comment>
<evidence type="ECO:0000256" key="2">
    <source>
        <dbReference type="ARBA" id="ARBA00006339"/>
    </source>
</evidence>
<evidence type="ECO:0000256" key="7">
    <source>
        <dbReference type="ARBA" id="ARBA00023136"/>
    </source>
</evidence>
<accession>A0A553NCV2</accession>
<evidence type="ECO:0000256" key="4">
    <source>
        <dbReference type="ARBA" id="ARBA00022692"/>
    </source>
</evidence>
<dbReference type="PANTHER" id="PTHR12137">
    <property type="entry name" value="CARBOHYDRATE SULFOTRANSFERASE"/>
    <property type="match status" value="1"/>
</dbReference>
<dbReference type="Pfam" id="PF03567">
    <property type="entry name" value="Sulfotransfer_2"/>
    <property type="match status" value="1"/>
</dbReference>